<organism evidence="1">
    <name type="scientific">marine metagenome</name>
    <dbReference type="NCBI Taxonomy" id="408172"/>
    <lineage>
        <taxon>unclassified sequences</taxon>
        <taxon>metagenomes</taxon>
        <taxon>ecological metagenomes</taxon>
    </lineage>
</organism>
<feature type="non-terminal residue" evidence="1">
    <location>
        <position position="29"/>
    </location>
</feature>
<dbReference type="EMBL" id="UINC01148095">
    <property type="protein sequence ID" value="SVD39781.1"/>
    <property type="molecule type" value="Genomic_DNA"/>
</dbReference>
<protein>
    <submittedName>
        <fullName evidence="1">Uncharacterized protein</fullName>
    </submittedName>
</protein>
<sequence length="29" mass="3488">MQLFNKNLNLLRSHQPALANRVEREPRQN</sequence>
<reference evidence="1" key="1">
    <citation type="submission" date="2018-05" db="EMBL/GenBank/DDBJ databases">
        <authorList>
            <person name="Lanie J.A."/>
            <person name="Ng W.-L."/>
            <person name="Kazmierczak K.M."/>
            <person name="Andrzejewski T.M."/>
            <person name="Davidsen T.M."/>
            <person name="Wayne K.J."/>
            <person name="Tettelin H."/>
            <person name="Glass J.I."/>
            <person name="Rusch D."/>
            <person name="Podicherti R."/>
            <person name="Tsui H.-C.T."/>
            <person name="Winkler M.E."/>
        </authorList>
    </citation>
    <scope>NUCLEOTIDE SEQUENCE</scope>
</reference>
<name>A0A382V1I6_9ZZZZ</name>
<gene>
    <name evidence="1" type="ORF">METZ01_LOCUS392635</name>
</gene>
<accession>A0A382V1I6</accession>
<proteinExistence type="predicted"/>
<evidence type="ECO:0000313" key="1">
    <source>
        <dbReference type="EMBL" id="SVD39781.1"/>
    </source>
</evidence>
<dbReference type="AlphaFoldDB" id="A0A382V1I6"/>